<feature type="region of interest" description="Disordered" evidence="1">
    <location>
        <begin position="195"/>
        <end position="223"/>
    </location>
</feature>
<feature type="compositionally biased region" description="Polar residues" evidence="1">
    <location>
        <begin position="93"/>
        <end position="102"/>
    </location>
</feature>
<accession>A0A7H8QWJ6</accession>
<feature type="compositionally biased region" description="Polar residues" evidence="1">
    <location>
        <begin position="112"/>
        <end position="123"/>
    </location>
</feature>
<dbReference type="RefSeq" id="XP_035344652.1">
    <property type="nucleotide sequence ID" value="XM_035488759.1"/>
</dbReference>
<protein>
    <submittedName>
        <fullName evidence="2">Uncharacterized protein</fullName>
    </submittedName>
</protein>
<keyword evidence="3" id="KW-1185">Reference proteome</keyword>
<feature type="compositionally biased region" description="Basic residues" evidence="1">
    <location>
        <begin position="400"/>
        <end position="418"/>
    </location>
</feature>
<reference evidence="3" key="1">
    <citation type="submission" date="2020-06" db="EMBL/GenBank/DDBJ databases">
        <title>A chromosome-scale genome assembly of Talaromyces rugulosus W13939.</title>
        <authorList>
            <person name="Wang B."/>
            <person name="Guo L."/>
            <person name="Ye K."/>
            <person name="Wang L."/>
        </authorList>
    </citation>
    <scope>NUCLEOTIDE SEQUENCE [LARGE SCALE GENOMIC DNA]</scope>
    <source>
        <strain evidence="3">W13939</strain>
    </source>
</reference>
<evidence type="ECO:0000313" key="3">
    <source>
        <dbReference type="Proteomes" id="UP000509510"/>
    </source>
</evidence>
<dbReference type="EMBL" id="CP055900">
    <property type="protein sequence ID" value="QKX58474.1"/>
    <property type="molecule type" value="Genomic_DNA"/>
</dbReference>
<feature type="compositionally biased region" description="Basic and acidic residues" evidence="1">
    <location>
        <begin position="449"/>
        <end position="468"/>
    </location>
</feature>
<organism evidence="2 3">
    <name type="scientific">Talaromyces rugulosus</name>
    <name type="common">Penicillium rugulosum</name>
    <dbReference type="NCBI Taxonomy" id="121627"/>
    <lineage>
        <taxon>Eukaryota</taxon>
        <taxon>Fungi</taxon>
        <taxon>Dikarya</taxon>
        <taxon>Ascomycota</taxon>
        <taxon>Pezizomycotina</taxon>
        <taxon>Eurotiomycetes</taxon>
        <taxon>Eurotiomycetidae</taxon>
        <taxon>Eurotiales</taxon>
        <taxon>Trichocomaceae</taxon>
        <taxon>Talaromyces</taxon>
        <taxon>Talaromyces sect. Islandici</taxon>
    </lineage>
</organism>
<name>A0A7H8QWJ6_TALRU</name>
<feature type="compositionally biased region" description="Low complexity" evidence="1">
    <location>
        <begin position="65"/>
        <end position="76"/>
    </location>
</feature>
<feature type="region of interest" description="Disordered" evidence="1">
    <location>
        <begin position="351"/>
        <end position="468"/>
    </location>
</feature>
<dbReference type="AlphaFoldDB" id="A0A7H8QWJ6"/>
<feature type="compositionally biased region" description="Basic residues" evidence="1">
    <location>
        <begin position="429"/>
        <end position="440"/>
    </location>
</feature>
<feature type="region of interest" description="Disordered" evidence="1">
    <location>
        <begin position="59"/>
        <end position="123"/>
    </location>
</feature>
<dbReference type="Proteomes" id="UP000509510">
    <property type="component" value="Chromosome III"/>
</dbReference>
<gene>
    <name evidence="2" type="ORF">TRUGW13939_05598</name>
</gene>
<evidence type="ECO:0000313" key="2">
    <source>
        <dbReference type="EMBL" id="QKX58474.1"/>
    </source>
</evidence>
<sequence length="468" mass="53097">MDEPFNFHTGHTTQTYPYLPTWRNEIPRDLATTNETASLDTYYQPPALISVRSPRFHDARELRAQSKSRSQPRSSPTISDISPCSPPKRQKTVDSASTTSSFPLPYKPPSASHLTSSEPPWTTVSLTSQDIHSYQPVPLQNDRGRALYGSGGDSRTVPANFRDAGLSESTLNAGHFLPQDQLNWQYSRAGPQDRIPRGLGYGARRGPLNPHHSPRSDPSSRSLMDLSFFPENQNQSLFDIHTSRQYTFSGVETELQRASQPPFSNSSDDYDPMDFSTPSKSVPTCASRYHSIPDANDSTRPIRETPYWPEMKDDPIFYDLSEEGPTVSIEELIARRKLALRDHVIRPVMNEKGTQTDFEAPSPAISTRSVNLDHPRTLETTPQTTQAVETTSQPNSRPTKSFRRTRTNGIANHRRPGRNHFSEKPAGQSRHRMRSLKRLRTVTEDYENTVDRQEDSDLRQRDNSVYRW</sequence>
<dbReference type="KEGG" id="trg:TRUGW13939_05598"/>
<proteinExistence type="predicted"/>
<dbReference type="GeneID" id="55993095"/>
<feature type="compositionally biased region" description="Low complexity" evidence="1">
    <location>
        <begin position="379"/>
        <end position="391"/>
    </location>
</feature>
<evidence type="ECO:0000256" key="1">
    <source>
        <dbReference type="SAM" id="MobiDB-lite"/>
    </source>
</evidence>
<dbReference type="OrthoDB" id="5431222at2759"/>